<accession>W7TAZ1</accession>
<evidence type="ECO:0000259" key="7">
    <source>
        <dbReference type="Pfam" id="PF00155"/>
    </source>
</evidence>
<comment type="subunit">
    <text evidence="2">Homodimer.</text>
</comment>
<comment type="similarity">
    <text evidence="6">Belongs to the class-I pyridoxal-phosphate-dependent aminotransferase family. Alanine aminotransferase subfamily.</text>
</comment>
<dbReference type="GO" id="GO:0008453">
    <property type="term" value="F:alanine-glyoxylate transaminase activity"/>
    <property type="evidence" value="ECO:0007669"/>
    <property type="project" value="TreeGrafter"/>
</dbReference>
<organism evidence="8 9">
    <name type="scientific">Nannochloropsis gaditana</name>
    <dbReference type="NCBI Taxonomy" id="72520"/>
    <lineage>
        <taxon>Eukaryota</taxon>
        <taxon>Sar</taxon>
        <taxon>Stramenopiles</taxon>
        <taxon>Ochrophyta</taxon>
        <taxon>Eustigmatophyceae</taxon>
        <taxon>Eustigmatales</taxon>
        <taxon>Monodopsidaceae</taxon>
        <taxon>Nannochloropsis</taxon>
    </lineage>
</organism>
<feature type="domain" description="Aminotransferase class I/classII large" evidence="7">
    <location>
        <begin position="133"/>
        <end position="497"/>
    </location>
</feature>
<dbReference type="Gene3D" id="3.40.640.10">
    <property type="entry name" value="Type I PLP-dependent aspartate aminotransferase-like (Major domain)"/>
    <property type="match status" value="1"/>
</dbReference>
<dbReference type="InterPro" id="IPR015424">
    <property type="entry name" value="PyrdxlP-dep_Trfase"/>
</dbReference>
<keyword evidence="5" id="KW-0663">Pyridoxal phosphate</keyword>
<evidence type="ECO:0000256" key="2">
    <source>
        <dbReference type="ARBA" id="ARBA00011738"/>
    </source>
</evidence>
<evidence type="ECO:0000256" key="5">
    <source>
        <dbReference type="ARBA" id="ARBA00022898"/>
    </source>
</evidence>
<dbReference type="GO" id="GO:0004021">
    <property type="term" value="F:L-alanine:2-oxoglutarate aminotransferase activity"/>
    <property type="evidence" value="ECO:0007669"/>
    <property type="project" value="TreeGrafter"/>
</dbReference>
<comment type="cofactor">
    <cofactor evidence="1">
        <name>pyridoxal 5'-phosphate</name>
        <dbReference type="ChEBI" id="CHEBI:597326"/>
    </cofactor>
</comment>
<dbReference type="PANTHER" id="PTHR11751:SF373">
    <property type="entry name" value="GLUTAMATE--GLYOXYLATE AMINOTRANSFERASE 2"/>
    <property type="match status" value="1"/>
</dbReference>
<dbReference type="GO" id="GO:0042853">
    <property type="term" value="P:L-alanine catabolic process"/>
    <property type="evidence" value="ECO:0007669"/>
    <property type="project" value="UniProtKB-UniPathway"/>
</dbReference>
<proteinExistence type="inferred from homology"/>
<sequence>MAFVCIGSDKEKYNSMMSNTDITHEHAIVGNLLPTSTYTRGTKNMAAQPRVLNYDSLPDHVKHCEYAVRGELYRAATERVAAGKEVIFTNVGNPHGLGQKPITFIRQVFALVSAPFLLEHPDVHRIFPRDVIARAKAYMKAAPGGIGAYSDSKGLPIVRQEFADFLQRRDGFGSDIDKIFLTNGASEAVRLGLTAMLRGPQDGILVPIPQYPLYSAAIELLSGSMVGYYLHEESGWSLDFEELERAVRDAKRQGVRVRGMVFINPGNPTGQCLSRQDLEGLVKFAYKHKLVLMADEVYQDNIYQTVRPFVSARHVALSMGSPYAQGLELATFHTASKGVYGECGFRGGVMELLNFDERVADELYKLASINLSPNVPGQVILGLMVNGPRPGDESYAQYAREKQDLLDSLRRRARAITDAFNSCEGIVCQETEGAMYSFPKITLPPAAMAAAKAAGKSPDVFYCLKLLETTGISTVPGSGFKQRDGTFHFRTTILPPESKFQDIIQRFLAFHSAFMAEYKGSTGRGTDSRDVKRAEQQESEVNWMIPAHRPDMPKSYYRSDSGRTGRDVTCFASLQYVLFSIIIDTFDLPLSLR</sequence>
<dbReference type="OrthoDB" id="1732682at2759"/>
<dbReference type="GO" id="GO:0030170">
    <property type="term" value="F:pyridoxal phosphate binding"/>
    <property type="evidence" value="ECO:0007669"/>
    <property type="project" value="InterPro"/>
</dbReference>
<keyword evidence="9" id="KW-1185">Reference proteome</keyword>
<keyword evidence="4 8" id="KW-0808">Transferase</keyword>
<evidence type="ECO:0000256" key="3">
    <source>
        <dbReference type="ARBA" id="ARBA00022576"/>
    </source>
</evidence>
<evidence type="ECO:0000313" key="9">
    <source>
        <dbReference type="Proteomes" id="UP000019335"/>
    </source>
</evidence>
<dbReference type="FunFam" id="1.10.287.1970:FF:000001">
    <property type="entry name" value="Alanine aminotransferase 2"/>
    <property type="match status" value="1"/>
</dbReference>
<dbReference type="UniPathway" id="UPA00528">
    <property type="reaction ID" value="UER00586"/>
</dbReference>
<dbReference type="AlphaFoldDB" id="W7TAZ1"/>
<dbReference type="Pfam" id="PF00155">
    <property type="entry name" value="Aminotran_1_2"/>
    <property type="match status" value="1"/>
</dbReference>
<evidence type="ECO:0000256" key="6">
    <source>
        <dbReference type="ARBA" id="ARBA00025785"/>
    </source>
</evidence>
<dbReference type="Gene3D" id="1.10.287.1970">
    <property type="match status" value="1"/>
</dbReference>
<dbReference type="CDD" id="cd00609">
    <property type="entry name" value="AAT_like"/>
    <property type="match status" value="1"/>
</dbReference>
<dbReference type="FunFam" id="3.40.640.10:FF:000012">
    <property type="entry name" value="alanine aminotransferase 2"/>
    <property type="match status" value="1"/>
</dbReference>
<dbReference type="InterPro" id="IPR004839">
    <property type="entry name" value="Aminotransferase_I/II_large"/>
</dbReference>
<keyword evidence="3 8" id="KW-0032">Aminotransferase</keyword>
<gene>
    <name evidence="8" type="primary">OsNAAT1</name>
    <name evidence="8" type="ORF">Naga_100020g17</name>
</gene>
<evidence type="ECO:0000313" key="8">
    <source>
        <dbReference type="EMBL" id="EWM24220.1"/>
    </source>
</evidence>
<evidence type="ECO:0000256" key="4">
    <source>
        <dbReference type="ARBA" id="ARBA00022679"/>
    </source>
</evidence>
<dbReference type="Proteomes" id="UP000019335">
    <property type="component" value="Chromosome 14"/>
</dbReference>
<dbReference type="SUPFAM" id="SSF53383">
    <property type="entry name" value="PLP-dependent transferases"/>
    <property type="match status" value="1"/>
</dbReference>
<dbReference type="InterPro" id="IPR015422">
    <property type="entry name" value="PyrdxlP-dep_Trfase_small"/>
</dbReference>
<dbReference type="EMBL" id="AZIL01001306">
    <property type="protein sequence ID" value="EWM24220.1"/>
    <property type="molecule type" value="Genomic_DNA"/>
</dbReference>
<dbReference type="FunFam" id="3.90.1150.10:FF:000010">
    <property type="entry name" value="Alanine aminotransferase 2"/>
    <property type="match status" value="1"/>
</dbReference>
<protein>
    <submittedName>
        <fullName evidence="8">Alanine-2-oxoglutarate aminotransferase 2</fullName>
    </submittedName>
</protein>
<dbReference type="Gene3D" id="3.90.1150.10">
    <property type="entry name" value="Aspartate Aminotransferase, domain 1"/>
    <property type="match status" value="1"/>
</dbReference>
<name>W7TAZ1_9STRA</name>
<dbReference type="InterPro" id="IPR015421">
    <property type="entry name" value="PyrdxlP-dep_Trfase_major"/>
</dbReference>
<dbReference type="PANTHER" id="PTHR11751">
    <property type="entry name" value="ALANINE AMINOTRANSFERASE"/>
    <property type="match status" value="1"/>
</dbReference>
<reference evidence="8 9" key="1">
    <citation type="journal article" date="2014" name="Mol. Plant">
        <title>Chromosome Scale Genome Assembly and Transcriptome Profiling of Nannochloropsis gaditana in Nitrogen Depletion.</title>
        <authorList>
            <person name="Corteggiani Carpinelli E."/>
            <person name="Telatin A."/>
            <person name="Vitulo N."/>
            <person name="Forcato C."/>
            <person name="D'Angelo M."/>
            <person name="Schiavon R."/>
            <person name="Vezzi A."/>
            <person name="Giacometti G.M."/>
            <person name="Morosinotto T."/>
            <person name="Valle G."/>
        </authorList>
    </citation>
    <scope>NUCLEOTIDE SEQUENCE [LARGE SCALE GENOMIC DNA]</scope>
    <source>
        <strain evidence="8 9">B-31</strain>
    </source>
</reference>
<comment type="caution">
    <text evidence="8">The sequence shown here is derived from an EMBL/GenBank/DDBJ whole genome shotgun (WGS) entry which is preliminary data.</text>
</comment>
<dbReference type="InterPro" id="IPR045088">
    <property type="entry name" value="ALAT1/2-like"/>
</dbReference>
<evidence type="ECO:0000256" key="1">
    <source>
        <dbReference type="ARBA" id="ARBA00001933"/>
    </source>
</evidence>
<dbReference type="GO" id="GO:0047958">
    <property type="term" value="F:glycine:2-oxoglutarate aminotransferase activity"/>
    <property type="evidence" value="ECO:0007669"/>
    <property type="project" value="TreeGrafter"/>
</dbReference>